<evidence type="ECO:0000256" key="2">
    <source>
        <dbReference type="ARBA" id="ARBA00004065"/>
    </source>
</evidence>
<keyword evidence="9 11" id="KW-0378">Hydrolase</keyword>
<evidence type="ECO:0000256" key="4">
    <source>
        <dbReference type="ARBA" id="ARBA00012180"/>
    </source>
</evidence>
<evidence type="ECO:0000313" key="14">
    <source>
        <dbReference type="EMBL" id="MCP9200554.1"/>
    </source>
</evidence>
<dbReference type="GO" id="GO:0046872">
    <property type="term" value="F:metal ion binding"/>
    <property type="evidence" value="ECO:0007669"/>
    <property type="project" value="UniProtKB-KW"/>
</dbReference>
<evidence type="ECO:0000256" key="11">
    <source>
        <dbReference type="PIRNR" id="PIRNR037839"/>
    </source>
</evidence>
<keyword evidence="12" id="KW-0464">Manganese</keyword>
<dbReference type="EMBL" id="JANCNS010000002">
    <property type="protein sequence ID" value="MCP9200554.1"/>
    <property type="molecule type" value="Genomic_DNA"/>
</dbReference>
<keyword evidence="15" id="KW-1185">Reference proteome</keyword>
<feature type="binding site" evidence="12">
    <location>
        <position position="123"/>
    </location>
    <ligand>
        <name>Mg(2+)</name>
        <dbReference type="ChEBI" id="CHEBI:18420"/>
        <label>2</label>
    </ligand>
</feature>
<dbReference type="EC" id="3.1.26.4" evidence="4 11"/>
<dbReference type="InterPro" id="IPR012337">
    <property type="entry name" value="RNaseH-like_sf"/>
</dbReference>
<dbReference type="SUPFAM" id="SSF55658">
    <property type="entry name" value="L9 N-domain-like"/>
    <property type="match status" value="1"/>
</dbReference>
<feature type="binding site" evidence="12">
    <location>
        <position position="206"/>
    </location>
    <ligand>
        <name>Mg(2+)</name>
        <dbReference type="ChEBI" id="CHEBI:18420"/>
        <label>1</label>
    </ligand>
</feature>
<evidence type="ECO:0000256" key="9">
    <source>
        <dbReference type="ARBA" id="ARBA00022801"/>
    </source>
</evidence>
<dbReference type="GO" id="GO:0004523">
    <property type="term" value="F:RNA-DNA hybrid ribonuclease activity"/>
    <property type="evidence" value="ECO:0007669"/>
    <property type="project" value="UniProtKB-UniRule"/>
</dbReference>
<dbReference type="PIRSF" id="PIRSF037839">
    <property type="entry name" value="Ribonuclease_H"/>
    <property type="match status" value="1"/>
</dbReference>
<evidence type="ECO:0000256" key="1">
    <source>
        <dbReference type="ARBA" id="ARBA00001946"/>
    </source>
</evidence>
<evidence type="ECO:0000256" key="7">
    <source>
        <dbReference type="ARBA" id="ARBA00022723"/>
    </source>
</evidence>
<dbReference type="InterPro" id="IPR017290">
    <property type="entry name" value="RNase_H_bac"/>
</dbReference>
<reference evidence="14" key="1">
    <citation type="submission" date="2022-07" db="EMBL/GenBank/DDBJ databases">
        <title>Gramela sediminis sp. nov., isolated from deep-sea sediment of the Indian Ocean.</title>
        <authorList>
            <person name="Shi H."/>
        </authorList>
    </citation>
    <scope>NUCLEOTIDE SEQUENCE</scope>
    <source>
        <strain evidence="14">GC03-9</strain>
    </source>
</reference>
<comment type="cofactor">
    <cofactor evidence="1">
        <name>Mg(2+)</name>
        <dbReference type="ChEBI" id="CHEBI:18420"/>
    </cofactor>
</comment>
<protein>
    <recommendedName>
        <fullName evidence="5 11">Ribonuclease H</fullName>
        <ecNumber evidence="4 11">3.1.26.4</ecNumber>
    </recommendedName>
</protein>
<name>A0A9X2KYE7_9FLAO</name>
<evidence type="ECO:0000256" key="6">
    <source>
        <dbReference type="ARBA" id="ARBA00022722"/>
    </source>
</evidence>
<keyword evidence="6 11" id="KW-0540">Nuclease</keyword>
<keyword evidence="7 11" id="KW-0479">Metal-binding</keyword>
<keyword evidence="8 11" id="KW-0255">Endonuclease</keyword>
<keyword evidence="11" id="KW-0963">Cytoplasm</keyword>
<comment type="similarity">
    <text evidence="3 11">Belongs to the RNase H family.</text>
</comment>
<dbReference type="InterPro" id="IPR036397">
    <property type="entry name" value="RNaseH_sf"/>
</dbReference>
<evidence type="ECO:0000256" key="12">
    <source>
        <dbReference type="PIRSR" id="PIRSR037839-1"/>
    </source>
</evidence>
<evidence type="ECO:0000256" key="10">
    <source>
        <dbReference type="ARBA" id="ARBA00022842"/>
    </source>
</evidence>
<comment type="catalytic activity">
    <reaction evidence="11">
        <text>Endonucleolytic cleavage to 5'-phosphomonoester.</text>
        <dbReference type="EC" id="3.1.26.4"/>
    </reaction>
</comment>
<dbReference type="InterPro" id="IPR009027">
    <property type="entry name" value="Ribosomal_bL9/RNase_H1_N"/>
</dbReference>
<comment type="subcellular location">
    <subcellularLocation>
        <location evidence="11">Cytoplasm</location>
    </subcellularLocation>
</comment>
<feature type="binding site" evidence="12">
    <location>
        <position position="85"/>
    </location>
    <ligand>
        <name>Mg(2+)</name>
        <dbReference type="ChEBI" id="CHEBI:18420"/>
        <label>1</label>
    </ligand>
</feature>
<evidence type="ECO:0000259" key="13">
    <source>
        <dbReference type="Pfam" id="PF01693"/>
    </source>
</evidence>
<evidence type="ECO:0000313" key="15">
    <source>
        <dbReference type="Proteomes" id="UP001155280"/>
    </source>
</evidence>
<dbReference type="InterPro" id="IPR037056">
    <property type="entry name" value="RNase_H1_N_sf"/>
</dbReference>
<comment type="caution">
    <text evidence="14">The sequence shown here is derived from an EMBL/GenBank/DDBJ whole genome shotgun (WGS) entry which is preliminary data.</text>
</comment>
<dbReference type="Pfam" id="PF01693">
    <property type="entry name" value="Cauli_VI"/>
    <property type="match status" value="1"/>
</dbReference>
<feature type="domain" description="Ribonuclease H1 N-terminal" evidence="13">
    <location>
        <begin position="5"/>
        <end position="47"/>
    </location>
</feature>
<dbReference type="Gene3D" id="3.40.970.10">
    <property type="entry name" value="Ribonuclease H1, N-terminal domain"/>
    <property type="match status" value="1"/>
</dbReference>
<dbReference type="InterPro" id="IPR011320">
    <property type="entry name" value="RNase_H1_N"/>
</dbReference>
<sequence>MAKKKYYVVWEGRKTGILDSWDECTKSTQGYKGAKFKSFKSLELAKKAYSEEYEDYKGKTFTGSELSKEEIDLIGKPNLNSVSVDAACSVNPGKMEFKGVDTNTREIIFQRGPFRGGTNNIGEFLAIVLASAILKKNNDLRPIYTDSKVAMGWVKYKNCGSYLEQNENNKEIFELIKNAEKWLENNQIENQILKWETKAWGDIPADYSRK</sequence>
<evidence type="ECO:0000256" key="8">
    <source>
        <dbReference type="ARBA" id="ARBA00022759"/>
    </source>
</evidence>
<dbReference type="AlphaFoldDB" id="A0A9X2KYE7"/>
<comment type="function">
    <text evidence="2 11">Endonuclease that specifically degrades the RNA of RNA-DNA hybrids.</text>
</comment>
<dbReference type="Proteomes" id="UP001155280">
    <property type="component" value="Unassembled WGS sequence"/>
</dbReference>
<dbReference type="GO" id="GO:0003676">
    <property type="term" value="F:nucleic acid binding"/>
    <property type="evidence" value="ECO:0007669"/>
    <property type="project" value="UniProtKB-UniRule"/>
</dbReference>
<dbReference type="RefSeq" id="WP_241551317.1">
    <property type="nucleotide sequence ID" value="NZ_JANCNS010000002.1"/>
</dbReference>
<keyword evidence="10 11" id="KW-0460">Magnesium</keyword>
<dbReference type="SUPFAM" id="SSF53098">
    <property type="entry name" value="Ribonuclease H-like"/>
    <property type="match status" value="1"/>
</dbReference>
<gene>
    <name evidence="14" type="ORF">MKO06_11585</name>
</gene>
<evidence type="ECO:0000256" key="5">
    <source>
        <dbReference type="ARBA" id="ARBA00017721"/>
    </source>
</evidence>
<accession>A0A9X2KYE7</accession>
<organism evidence="14 15">
    <name type="scientific">Christiangramia oceanisediminis</name>
    <dbReference type="NCBI Taxonomy" id="2920386"/>
    <lineage>
        <taxon>Bacteria</taxon>
        <taxon>Pseudomonadati</taxon>
        <taxon>Bacteroidota</taxon>
        <taxon>Flavobacteriia</taxon>
        <taxon>Flavobacteriales</taxon>
        <taxon>Flavobacteriaceae</taxon>
        <taxon>Christiangramia</taxon>
    </lineage>
</organism>
<dbReference type="Gene3D" id="3.30.420.10">
    <property type="entry name" value="Ribonuclease H-like superfamily/Ribonuclease H"/>
    <property type="match status" value="1"/>
</dbReference>
<dbReference type="GO" id="GO:0005737">
    <property type="term" value="C:cytoplasm"/>
    <property type="evidence" value="ECO:0007669"/>
    <property type="project" value="UniProtKB-SubCell"/>
</dbReference>
<dbReference type="FunFam" id="3.40.970.10:FF:000002">
    <property type="entry name" value="Ribonuclease H"/>
    <property type="match status" value="1"/>
</dbReference>
<comment type="cofactor">
    <cofactor evidence="12">
        <name>Mn(2+)</name>
        <dbReference type="ChEBI" id="CHEBI:29035"/>
    </cofactor>
    <cofactor evidence="12">
        <name>Mg(2+)</name>
        <dbReference type="ChEBI" id="CHEBI:18420"/>
    </cofactor>
    <text evidence="12">Binds 2 metal ions per subunit. Manganese or magnesium.</text>
</comment>
<evidence type="ECO:0000256" key="3">
    <source>
        <dbReference type="ARBA" id="ARBA00005300"/>
    </source>
</evidence>
<proteinExistence type="inferred from homology"/>
<feature type="binding site" evidence="12">
    <location>
        <position position="146"/>
    </location>
    <ligand>
        <name>Mg(2+)</name>
        <dbReference type="ChEBI" id="CHEBI:18420"/>
        <label>2</label>
    </ligand>
</feature>